<gene>
    <name evidence="6" type="primary">OMT1_3</name>
    <name evidence="6" type="ORF">CFP56_032695</name>
</gene>
<dbReference type="InterPro" id="IPR016461">
    <property type="entry name" value="COMT-like"/>
</dbReference>
<dbReference type="SUPFAM" id="SSF53335">
    <property type="entry name" value="S-adenosyl-L-methionine-dependent methyltransferases"/>
    <property type="match status" value="3"/>
</dbReference>
<keyword evidence="1" id="KW-0489">Methyltransferase</keyword>
<protein>
    <submittedName>
        <fullName evidence="6">Flavone 3'-o-methyltransferase 1</fullName>
    </submittedName>
</protein>
<evidence type="ECO:0000256" key="4">
    <source>
        <dbReference type="SAM" id="SignalP"/>
    </source>
</evidence>
<dbReference type="Proteomes" id="UP000237347">
    <property type="component" value="Unassembled WGS sequence"/>
</dbReference>
<dbReference type="Pfam" id="PF00891">
    <property type="entry name" value="Methyltransf_2"/>
    <property type="match status" value="3"/>
</dbReference>
<accession>A0AAW0JIE1</accession>
<keyword evidence="7" id="KW-1185">Reference proteome</keyword>
<dbReference type="GO" id="GO:0032259">
    <property type="term" value="P:methylation"/>
    <property type="evidence" value="ECO:0007669"/>
    <property type="project" value="UniProtKB-KW"/>
</dbReference>
<dbReference type="InterPro" id="IPR001077">
    <property type="entry name" value="COMT_C"/>
</dbReference>
<evidence type="ECO:0000256" key="1">
    <source>
        <dbReference type="ARBA" id="ARBA00022603"/>
    </source>
</evidence>
<evidence type="ECO:0000256" key="3">
    <source>
        <dbReference type="ARBA" id="ARBA00022691"/>
    </source>
</evidence>
<organism evidence="6 7">
    <name type="scientific">Quercus suber</name>
    <name type="common">Cork oak</name>
    <dbReference type="NCBI Taxonomy" id="58331"/>
    <lineage>
        <taxon>Eukaryota</taxon>
        <taxon>Viridiplantae</taxon>
        <taxon>Streptophyta</taxon>
        <taxon>Embryophyta</taxon>
        <taxon>Tracheophyta</taxon>
        <taxon>Spermatophyta</taxon>
        <taxon>Magnoliopsida</taxon>
        <taxon>eudicotyledons</taxon>
        <taxon>Gunneridae</taxon>
        <taxon>Pentapetalae</taxon>
        <taxon>rosids</taxon>
        <taxon>fabids</taxon>
        <taxon>Fagales</taxon>
        <taxon>Fagaceae</taxon>
        <taxon>Quercus</taxon>
    </lineage>
</organism>
<dbReference type="InterPro" id="IPR029063">
    <property type="entry name" value="SAM-dependent_MTases_sf"/>
</dbReference>
<comment type="caution">
    <text evidence="6">The sequence shown here is derived from an EMBL/GenBank/DDBJ whole genome shotgun (WGS) entry which is preliminary data.</text>
</comment>
<dbReference type="AlphaFoldDB" id="A0AAW0JIE1"/>
<feature type="domain" description="O-methyltransferase C-terminal" evidence="5">
    <location>
        <begin position="53"/>
        <end position="95"/>
    </location>
</feature>
<proteinExistence type="predicted"/>
<keyword evidence="4" id="KW-0732">Signal</keyword>
<dbReference type="PANTHER" id="PTHR11746">
    <property type="entry name" value="O-METHYLTRANSFERASE"/>
    <property type="match status" value="1"/>
</dbReference>
<reference evidence="6 7" key="1">
    <citation type="journal article" date="2018" name="Sci. Data">
        <title>The draft genome sequence of cork oak.</title>
        <authorList>
            <person name="Ramos A.M."/>
            <person name="Usie A."/>
            <person name="Barbosa P."/>
            <person name="Barros P.M."/>
            <person name="Capote T."/>
            <person name="Chaves I."/>
            <person name="Simoes F."/>
            <person name="Abreu I."/>
            <person name="Carrasquinho I."/>
            <person name="Faro C."/>
            <person name="Guimaraes J.B."/>
            <person name="Mendonca D."/>
            <person name="Nobrega F."/>
            <person name="Rodrigues L."/>
            <person name="Saibo N.J.M."/>
            <person name="Varela M.C."/>
            <person name="Egas C."/>
            <person name="Matos J."/>
            <person name="Miguel C.M."/>
            <person name="Oliveira M.M."/>
            <person name="Ricardo C.P."/>
            <person name="Goncalves S."/>
        </authorList>
    </citation>
    <scope>NUCLEOTIDE SEQUENCE [LARGE SCALE GENOMIC DNA]</scope>
    <source>
        <strain evidence="7">cv. HL8</strain>
    </source>
</reference>
<name>A0AAW0JIE1_QUESU</name>
<evidence type="ECO:0000313" key="6">
    <source>
        <dbReference type="EMBL" id="KAK7825876.1"/>
    </source>
</evidence>
<dbReference type="GO" id="GO:0008171">
    <property type="term" value="F:O-methyltransferase activity"/>
    <property type="evidence" value="ECO:0007669"/>
    <property type="project" value="InterPro"/>
</dbReference>
<keyword evidence="2" id="KW-0808">Transferase</keyword>
<feature type="domain" description="O-methyltransferase C-terminal" evidence="5">
    <location>
        <begin position="101"/>
        <end position="152"/>
    </location>
</feature>
<keyword evidence="3" id="KW-0949">S-adenosyl-L-methionine</keyword>
<evidence type="ECO:0000259" key="5">
    <source>
        <dbReference type="Pfam" id="PF00891"/>
    </source>
</evidence>
<sequence>MGTLGLSRGSTVLPLCLNTLCLMKMAFHWVTSRPCFKTRSSLASWCVIVSYEKQLRQLVDVGDGLGVTLNFITSRYPHIKGINFDLPHVIQHAPFVSYEKQLRQLVDVGDGLGVTLNFITSRYPHIKGINFDLPHVIQHAPLYSTRGKARTKVAMGRNKRQKAREMAAAAAATSSSSAQTHIPTGAPWRVWYLTVSLDDDIFHRRCWLTLVSKYFRRGNQQDGVSLTPLMDLVLDKAVATERKEVNVVTDYILKVLGLEVCADTLVGNQMLRGISGGQRKRVRCWLDHLKCNSWMKYLLVWIAQQHFRMSQLKNAILEGGLPFNKVHGMHAYEYDGRDGRFSHVFNTAMFSHTAIVVKKILESFKGFENLKQVVDVGGGIGVALT</sequence>
<evidence type="ECO:0000313" key="7">
    <source>
        <dbReference type="Proteomes" id="UP000237347"/>
    </source>
</evidence>
<dbReference type="EMBL" id="PKMF04000562">
    <property type="protein sequence ID" value="KAK7825876.1"/>
    <property type="molecule type" value="Genomic_DNA"/>
</dbReference>
<feature type="signal peptide" evidence="4">
    <location>
        <begin position="1"/>
        <end position="32"/>
    </location>
</feature>
<feature type="chain" id="PRO_5043956783" evidence="4">
    <location>
        <begin position="33"/>
        <end position="385"/>
    </location>
</feature>
<dbReference type="Gene3D" id="3.40.50.150">
    <property type="entry name" value="Vaccinia Virus protein VP39"/>
    <property type="match status" value="3"/>
</dbReference>
<evidence type="ECO:0000256" key="2">
    <source>
        <dbReference type="ARBA" id="ARBA00022679"/>
    </source>
</evidence>
<feature type="domain" description="O-methyltransferase C-terminal" evidence="5">
    <location>
        <begin position="310"/>
        <end position="383"/>
    </location>
</feature>